<evidence type="ECO:0000256" key="2">
    <source>
        <dbReference type="ARBA" id="ARBA00022980"/>
    </source>
</evidence>
<feature type="domain" description="Large ribosomal subunit protein uL6 alpha-beta" evidence="7">
    <location>
        <begin position="90"/>
        <end position="164"/>
    </location>
</feature>
<dbReference type="GO" id="GO:0019843">
    <property type="term" value="F:rRNA binding"/>
    <property type="evidence" value="ECO:0007669"/>
    <property type="project" value="UniProtKB-UniRule"/>
</dbReference>
<keyword evidence="4 6" id="KW-0699">rRNA-binding</keyword>
<sequence length="177" mass="19160">MSRVAKVPVVIPADVDVHVDRESVTVKGSKGILTQPMLSGVEILQEDGVARVLPRVGEVNAKAFSGTARALLNNMVIGVSQGFEKKLELVGVGYRAQVKDKTLNLVLGYSHSIDFPIPGDIVVETPTNTQIVVRGVDKQRVGQTAATIRSFRSPEPYKGKGIRYVGETIIRKVAKKK</sequence>
<dbReference type="HAMAP" id="MF_01365_B">
    <property type="entry name" value="Ribosomal_uL6_B"/>
    <property type="match status" value="1"/>
</dbReference>
<comment type="similarity">
    <text evidence="1 4 5">Belongs to the universal ribosomal protein uL6 family.</text>
</comment>
<dbReference type="Gene3D" id="3.90.930.12">
    <property type="entry name" value="Ribosomal protein L6, alpha-beta domain"/>
    <property type="match status" value="2"/>
</dbReference>
<dbReference type="AlphaFoldDB" id="A0A451A5M9"/>
<name>A0A451A5M9_9GAMM</name>
<evidence type="ECO:0000256" key="5">
    <source>
        <dbReference type="RuleBase" id="RU003869"/>
    </source>
</evidence>
<proteinExistence type="inferred from homology"/>
<dbReference type="GO" id="GO:0022625">
    <property type="term" value="C:cytosolic large ribosomal subunit"/>
    <property type="evidence" value="ECO:0007669"/>
    <property type="project" value="UniProtKB-UniRule"/>
</dbReference>
<evidence type="ECO:0000256" key="1">
    <source>
        <dbReference type="ARBA" id="ARBA00009356"/>
    </source>
</evidence>
<reference evidence="8" key="1">
    <citation type="submission" date="2019-02" db="EMBL/GenBank/DDBJ databases">
        <authorList>
            <person name="Gruber-Vodicka R. H."/>
            <person name="Seah K. B. B."/>
        </authorList>
    </citation>
    <scope>NUCLEOTIDE SEQUENCE</scope>
    <source>
        <strain evidence="8">BECK_BZ126</strain>
    </source>
</reference>
<evidence type="ECO:0000256" key="3">
    <source>
        <dbReference type="ARBA" id="ARBA00023274"/>
    </source>
</evidence>
<accession>A0A451A5M9</accession>
<comment type="function">
    <text evidence="4 6">This protein binds to the 23S rRNA, and is important in its secondary structure. It is located near the subunit interface in the base of the L7/L12 stalk, and near the tRNA binding site of the peptidyltransferase center.</text>
</comment>
<dbReference type="FunFam" id="3.90.930.12:FF:000001">
    <property type="entry name" value="50S ribosomal protein L6"/>
    <property type="match status" value="1"/>
</dbReference>
<dbReference type="PIRSF" id="PIRSF002162">
    <property type="entry name" value="Ribosomal_L6"/>
    <property type="match status" value="1"/>
</dbReference>
<keyword evidence="2 4" id="KW-0689">Ribosomal protein</keyword>
<evidence type="ECO:0000256" key="4">
    <source>
        <dbReference type="HAMAP-Rule" id="MF_01365"/>
    </source>
</evidence>
<dbReference type="InterPro" id="IPR036789">
    <property type="entry name" value="Ribosomal_uL6-like_a/b-dom_sf"/>
</dbReference>
<organism evidence="8">
    <name type="scientific">Candidatus Kentrum sp. TC</name>
    <dbReference type="NCBI Taxonomy" id="2126339"/>
    <lineage>
        <taxon>Bacteria</taxon>
        <taxon>Pseudomonadati</taxon>
        <taxon>Pseudomonadota</taxon>
        <taxon>Gammaproteobacteria</taxon>
        <taxon>Candidatus Kentrum</taxon>
    </lineage>
</organism>
<dbReference type="InterPro" id="IPR002358">
    <property type="entry name" value="Ribosomal_uL6_CS"/>
</dbReference>
<gene>
    <name evidence="4" type="primary">rplF</name>
    <name evidence="8" type="ORF">BECKTC1821F_GA0114240_105718</name>
</gene>
<dbReference type="InterPro" id="IPR000702">
    <property type="entry name" value="Ribosomal_uL6-like"/>
</dbReference>
<keyword evidence="4 6" id="KW-0694">RNA-binding</keyword>
<dbReference type="PANTHER" id="PTHR11655:SF14">
    <property type="entry name" value="LARGE RIBOSOMAL SUBUNIT PROTEIN UL6M"/>
    <property type="match status" value="1"/>
</dbReference>
<dbReference type="PROSITE" id="PS00525">
    <property type="entry name" value="RIBOSOMAL_L6_1"/>
    <property type="match status" value="1"/>
</dbReference>
<comment type="subunit">
    <text evidence="4">Part of the 50S ribosomal subunit.</text>
</comment>
<dbReference type="InterPro" id="IPR020040">
    <property type="entry name" value="Ribosomal_uL6_a/b-dom"/>
</dbReference>
<keyword evidence="3 4" id="KW-0687">Ribonucleoprotein</keyword>
<protein>
    <recommendedName>
        <fullName evidence="4">Large ribosomal subunit protein uL6</fullName>
    </recommendedName>
</protein>
<evidence type="ECO:0000259" key="7">
    <source>
        <dbReference type="Pfam" id="PF00347"/>
    </source>
</evidence>
<dbReference type="Pfam" id="PF00347">
    <property type="entry name" value="Ribosomal_L6"/>
    <property type="match status" value="2"/>
</dbReference>
<dbReference type="PANTHER" id="PTHR11655">
    <property type="entry name" value="60S/50S RIBOSOMAL PROTEIN L6/L9"/>
    <property type="match status" value="1"/>
</dbReference>
<feature type="domain" description="Large ribosomal subunit protein uL6 alpha-beta" evidence="7">
    <location>
        <begin position="11"/>
        <end position="82"/>
    </location>
</feature>
<dbReference type="EMBL" id="CAADFW010000057">
    <property type="protein sequence ID" value="VFK61346.1"/>
    <property type="molecule type" value="Genomic_DNA"/>
</dbReference>
<dbReference type="GO" id="GO:0003735">
    <property type="term" value="F:structural constituent of ribosome"/>
    <property type="evidence" value="ECO:0007669"/>
    <property type="project" value="UniProtKB-UniRule"/>
</dbReference>
<dbReference type="NCBIfam" id="TIGR03654">
    <property type="entry name" value="L6_bact"/>
    <property type="match status" value="1"/>
</dbReference>
<dbReference type="PRINTS" id="PR00059">
    <property type="entry name" value="RIBOSOMALL6"/>
</dbReference>
<evidence type="ECO:0000313" key="8">
    <source>
        <dbReference type="EMBL" id="VFK61346.1"/>
    </source>
</evidence>
<dbReference type="InterPro" id="IPR019906">
    <property type="entry name" value="Ribosomal_uL6_bac-type"/>
</dbReference>
<dbReference type="GO" id="GO:0002181">
    <property type="term" value="P:cytoplasmic translation"/>
    <property type="evidence" value="ECO:0007669"/>
    <property type="project" value="TreeGrafter"/>
</dbReference>
<evidence type="ECO:0000256" key="6">
    <source>
        <dbReference type="RuleBase" id="RU003870"/>
    </source>
</evidence>
<dbReference type="SUPFAM" id="SSF56053">
    <property type="entry name" value="Ribosomal protein L6"/>
    <property type="match status" value="2"/>
</dbReference>